<evidence type="ECO:0000313" key="2">
    <source>
        <dbReference type="Proteomes" id="UP000578030"/>
    </source>
</evidence>
<gene>
    <name evidence="1" type="ORF">HLH28_06030</name>
</gene>
<accession>A0A7W4PKS0</accession>
<name>A0A7W4PKS0_9PROT</name>
<dbReference type="SUPFAM" id="SSF53448">
    <property type="entry name" value="Nucleotide-diphospho-sugar transferases"/>
    <property type="match status" value="1"/>
</dbReference>
<organism evidence="1 2">
    <name type="scientific">Gluconacetobacter tumulisoli</name>
    <dbReference type="NCBI Taxonomy" id="1286189"/>
    <lineage>
        <taxon>Bacteria</taxon>
        <taxon>Pseudomonadati</taxon>
        <taxon>Pseudomonadota</taxon>
        <taxon>Alphaproteobacteria</taxon>
        <taxon>Acetobacterales</taxon>
        <taxon>Acetobacteraceae</taxon>
        <taxon>Gluconacetobacter</taxon>
    </lineage>
</organism>
<evidence type="ECO:0000313" key="1">
    <source>
        <dbReference type="EMBL" id="MBB2201143.1"/>
    </source>
</evidence>
<dbReference type="Proteomes" id="UP000578030">
    <property type="component" value="Unassembled WGS sequence"/>
</dbReference>
<dbReference type="EMBL" id="JABEQM010000003">
    <property type="protein sequence ID" value="MBB2201143.1"/>
    <property type="molecule type" value="Genomic_DNA"/>
</dbReference>
<protein>
    <submittedName>
        <fullName evidence="1">Uncharacterized protein</fullName>
    </submittedName>
</protein>
<sequence>MLQQFGDLNYIFIVNGKLSQMKNPFIFAVPLKPKASSVDWNNVVRKLNDTLQSIFRSDEKNFLVVLACQDRPETPYFNDPRFIYLPVNFPPQKDRKFGDRDKYAKIRLIGSWILQQNVEESYVMFLDADDLVHKSLVRYVLQDDNKSGYGIRDGYRFDTVNCELALQTGNFHGSCGSCFVGHFKKDDYPTDENDLNSHFGQFVRHSIREELAQQKGKSPVAVPFPAVVYMMNHIESTQMARKDGEIRTLRHRDVMAKDDAAKILKDQFGYEIPEREMESV</sequence>
<dbReference type="AlphaFoldDB" id="A0A7W4PKS0"/>
<reference evidence="1 2" key="1">
    <citation type="submission" date="2020-04" db="EMBL/GenBank/DDBJ databases">
        <title>Description of novel Gluconacetobacter.</title>
        <authorList>
            <person name="Sombolestani A."/>
        </authorList>
    </citation>
    <scope>NUCLEOTIDE SEQUENCE [LARGE SCALE GENOMIC DNA]</scope>
    <source>
        <strain evidence="1 2">LMG 27802</strain>
    </source>
</reference>
<dbReference type="InterPro" id="IPR029044">
    <property type="entry name" value="Nucleotide-diphossugar_trans"/>
</dbReference>
<comment type="caution">
    <text evidence="1">The sequence shown here is derived from an EMBL/GenBank/DDBJ whole genome shotgun (WGS) entry which is preliminary data.</text>
</comment>
<keyword evidence="2" id="KW-1185">Reference proteome</keyword>
<dbReference type="RefSeq" id="WP_182955951.1">
    <property type="nucleotide sequence ID" value="NZ_JABEQM010000003.1"/>
</dbReference>
<proteinExistence type="predicted"/>